<dbReference type="EMBL" id="LFNT01000039">
    <property type="protein sequence ID" value="KMS71199.1"/>
    <property type="molecule type" value="Genomic_DNA"/>
</dbReference>
<dbReference type="PANTHER" id="PTHR32494:SF5">
    <property type="entry name" value="ALLANTOATE AMIDOHYDROLASE"/>
    <property type="match status" value="1"/>
</dbReference>
<organism evidence="5 6">
    <name type="scientific">Streptomyces viridochromogenes</name>
    <dbReference type="NCBI Taxonomy" id="1938"/>
    <lineage>
        <taxon>Bacteria</taxon>
        <taxon>Bacillati</taxon>
        <taxon>Actinomycetota</taxon>
        <taxon>Actinomycetes</taxon>
        <taxon>Kitasatosporales</taxon>
        <taxon>Streptomycetaceae</taxon>
        <taxon>Streptomyces</taxon>
    </lineage>
</organism>
<dbReference type="InterPro" id="IPR010158">
    <property type="entry name" value="Amidase_Cbmase"/>
</dbReference>
<dbReference type="GO" id="GO:0016813">
    <property type="term" value="F:hydrolase activity, acting on carbon-nitrogen (but not peptide) bonds, in linear amidines"/>
    <property type="evidence" value="ECO:0007669"/>
    <property type="project" value="InterPro"/>
</dbReference>
<dbReference type="InterPro" id="IPR002933">
    <property type="entry name" value="Peptidase_M20"/>
</dbReference>
<evidence type="ECO:0000313" key="6">
    <source>
        <dbReference type="Proteomes" id="UP000037432"/>
    </source>
</evidence>
<evidence type="ECO:0008006" key="7">
    <source>
        <dbReference type="Google" id="ProtNLM"/>
    </source>
</evidence>
<dbReference type="AlphaFoldDB" id="A0A0J7Z5Z0"/>
<dbReference type="PANTHER" id="PTHR32494">
    <property type="entry name" value="ALLANTOATE DEIMINASE-RELATED"/>
    <property type="match status" value="1"/>
</dbReference>
<dbReference type="PIRSF" id="PIRSF001235">
    <property type="entry name" value="Amidase_carbamoylase"/>
    <property type="match status" value="1"/>
</dbReference>
<dbReference type="Gene3D" id="3.30.70.360">
    <property type="match status" value="1"/>
</dbReference>
<feature type="region of interest" description="Disordered" evidence="4">
    <location>
        <begin position="1"/>
        <end position="27"/>
    </location>
</feature>
<dbReference type="Proteomes" id="UP000037432">
    <property type="component" value="Unassembled WGS sequence"/>
</dbReference>
<keyword evidence="2" id="KW-0378">Hydrolase</keyword>
<feature type="binding site" evidence="3">
    <location>
        <position position="409"/>
    </location>
    <ligand>
        <name>Zn(2+)</name>
        <dbReference type="ChEBI" id="CHEBI:29105"/>
        <label>2</label>
    </ligand>
</feature>
<dbReference type="NCBIfam" id="NF006771">
    <property type="entry name" value="PRK09290.1-5"/>
    <property type="match status" value="1"/>
</dbReference>
<dbReference type="GO" id="GO:0046872">
    <property type="term" value="F:metal ion binding"/>
    <property type="evidence" value="ECO:0007669"/>
    <property type="project" value="UniProtKB-KW"/>
</dbReference>
<dbReference type="PATRIC" id="fig|1938.3.peg.5295"/>
<evidence type="ECO:0000313" key="5">
    <source>
        <dbReference type="EMBL" id="KMS71199.1"/>
    </source>
</evidence>
<protein>
    <recommendedName>
        <fullName evidence="7">Allantoate amidohydrolase</fullName>
    </recommendedName>
</protein>
<dbReference type="Pfam" id="PF01546">
    <property type="entry name" value="Peptidase_M20"/>
    <property type="match status" value="1"/>
</dbReference>
<evidence type="ECO:0000256" key="3">
    <source>
        <dbReference type="PIRSR" id="PIRSR001235-1"/>
    </source>
</evidence>
<dbReference type="InterPro" id="IPR036264">
    <property type="entry name" value="Bact_exopeptidase_dim_dom"/>
</dbReference>
<dbReference type="SUPFAM" id="SSF53187">
    <property type="entry name" value="Zn-dependent exopeptidases"/>
    <property type="match status" value="1"/>
</dbReference>
<keyword evidence="3" id="KW-0862">Zinc</keyword>
<dbReference type="InterPro" id="IPR001261">
    <property type="entry name" value="ArgE/DapE_CS"/>
</dbReference>
<feature type="binding site" evidence="3">
    <location>
        <position position="118"/>
    </location>
    <ligand>
        <name>Zn(2+)</name>
        <dbReference type="ChEBI" id="CHEBI:29105"/>
        <label>2</label>
    </ligand>
</feature>
<dbReference type="NCBIfam" id="TIGR01879">
    <property type="entry name" value="hydantase"/>
    <property type="match status" value="1"/>
</dbReference>
<dbReference type="Gene3D" id="3.40.630.10">
    <property type="entry name" value="Zn peptidases"/>
    <property type="match status" value="1"/>
</dbReference>
<evidence type="ECO:0000256" key="4">
    <source>
        <dbReference type="SAM" id="MobiDB-lite"/>
    </source>
</evidence>
<evidence type="ECO:0000256" key="2">
    <source>
        <dbReference type="ARBA" id="ARBA00022801"/>
    </source>
</evidence>
<feature type="binding site" evidence="3">
    <location>
        <position position="217"/>
    </location>
    <ligand>
        <name>Zn(2+)</name>
        <dbReference type="ChEBI" id="CHEBI:29105"/>
        <label>1</label>
    </ligand>
</feature>
<feature type="binding site" evidence="3">
    <location>
        <position position="118"/>
    </location>
    <ligand>
        <name>Zn(2+)</name>
        <dbReference type="ChEBI" id="CHEBI:29105"/>
        <label>1</label>
    </ligand>
</feature>
<comment type="similarity">
    <text evidence="1">Belongs to the peptidase M20 family.</text>
</comment>
<dbReference type="PROSITE" id="PS00758">
    <property type="entry name" value="ARGE_DAPE_CPG2_1"/>
    <property type="match status" value="1"/>
</dbReference>
<gene>
    <name evidence="5" type="ORF">ACM01_28490</name>
</gene>
<feature type="binding site" evidence="3">
    <location>
        <position position="153"/>
    </location>
    <ligand>
        <name>Zn(2+)</name>
        <dbReference type="ChEBI" id="CHEBI:29105"/>
        <label>2</label>
    </ligand>
</feature>
<name>A0A0J7Z5Z0_STRVR</name>
<keyword evidence="3" id="KW-0479">Metal-binding</keyword>
<accession>A0A0J7Z5Z0</accession>
<dbReference type="CDD" id="cd03884">
    <property type="entry name" value="M20_bAS"/>
    <property type="match status" value="1"/>
</dbReference>
<dbReference type="SUPFAM" id="SSF55031">
    <property type="entry name" value="Bacterial exopeptidase dimerisation domain"/>
    <property type="match status" value="1"/>
</dbReference>
<sequence length="434" mass="45346">MRNPAVTSGDGAAPPSRASRTGTPGRVDGARLLDRIERFAAIGRGKDGGINRLGFSETDREARTCLAREARHAGLETVIDAGGNVLIRCPAGNGDRPGKPRVLIGSHLDTVANGGKLDGAYGVLAGLEVLETLNASATDTSCEVTVVAFANEEGALFPQPFWGSMVLAGRVDDLPSDPVDYSGKPLRDALALAGGDLSDLRSAAWPPGSLAAYLELHVEQGPVLERLGKPIGVVDSITGRTQFTVVIHGEPGHAGTTPMEGRRDPLITASHAIIAVQRLAREEELCRVATVGWLEVSPNSSNTIPETVRFSVDLRDSSAKRLAAAEATLSGALASVANRGNVRISVEGTIRTDPVQTDDRLREAIAASAKDLGLAYERLPSGAGHDAQVVANITSIGMIFVPSIGGVSHVPWENTAPDDLVAGADVLLQTVLRL</sequence>
<evidence type="ECO:0000256" key="1">
    <source>
        <dbReference type="ARBA" id="ARBA00006153"/>
    </source>
</evidence>
<comment type="cofactor">
    <cofactor evidence="3">
        <name>Zn(2+)</name>
        <dbReference type="ChEBI" id="CHEBI:29105"/>
    </cofactor>
    <text evidence="3">Binds 2 Zn(2+) ions per subunit.</text>
</comment>
<reference evidence="5 6" key="1">
    <citation type="submission" date="2015-06" db="EMBL/GenBank/DDBJ databases">
        <authorList>
            <person name="Ju K.-S."/>
            <person name="Doroghazi J.R."/>
            <person name="Metcalf W.W."/>
        </authorList>
    </citation>
    <scope>NUCLEOTIDE SEQUENCE [LARGE SCALE GENOMIC DNA]</scope>
    <source>
        <strain evidence="5 6">NRRL 3414</strain>
    </source>
</reference>
<proteinExistence type="inferred from homology"/>
<feature type="binding site" evidence="3">
    <location>
        <position position="107"/>
    </location>
    <ligand>
        <name>Zn(2+)</name>
        <dbReference type="ChEBI" id="CHEBI:29105"/>
        <label>1</label>
    </ligand>
</feature>
<comment type="caution">
    <text evidence="5">The sequence shown here is derived from an EMBL/GenBank/DDBJ whole genome shotgun (WGS) entry which is preliminary data.</text>
</comment>